<organism evidence="1 2">
    <name type="scientific">Rhodopseudomonas palustris</name>
    <dbReference type="NCBI Taxonomy" id="1076"/>
    <lineage>
        <taxon>Bacteria</taxon>
        <taxon>Pseudomonadati</taxon>
        <taxon>Pseudomonadota</taxon>
        <taxon>Alphaproteobacteria</taxon>
        <taxon>Hyphomicrobiales</taxon>
        <taxon>Nitrobacteraceae</taxon>
        <taxon>Rhodopseudomonas</taxon>
    </lineage>
</organism>
<sequence length="66" mass="7407">MINYPYHLHGHHFAVTRTAAGCWDRDDGCSYRAAFNIADNPGGWAFAYREPAVRFTPTVPIIPASR</sequence>
<reference evidence="1 2" key="1">
    <citation type="submission" date="2014-11" db="EMBL/GenBank/DDBJ databases">
        <title>Genomics and ecophysiology of heterotrophic nitrogen fixing bacteria isolated from estuarine surface water.</title>
        <authorList>
            <person name="Bentzon-Tilia M."/>
            <person name="Severin I."/>
            <person name="Hansen L.H."/>
            <person name="Riemann L."/>
        </authorList>
    </citation>
    <scope>NUCLEOTIDE SEQUENCE [LARGE SCALE GENOMIC DNA]</scope>
    <source>
        <strain evidence="1 2">BAL398</strain>
    </source>
</reference>
<proteinExistence type="predicted"/>
<dbReference type="EMBL" id="JXXE01000178">
    <property type="protein sequence ID" value="KIZ44780.1"/>
    <property type="molecule type" value="Genomic_DNA"/>
</dbReference>
<evidence type="ECO:0000313" key="2">
    <source>
        <dbReference type="Proteomes" id="UP000032515"/>
    </source>
</evidence>
<name>A0A0D7EW67_RHOPL</name>
<gene>
    <name evidence="1" type="ORF">OO17_09245</name>
</gene>
<dbReference type="InterPro" id="IPR008972">
    <property type="entry name" value="Cupredoxin"/>
</dbReference>
<dbReference type="RefSeq" id="WP_044409018.1">
    <property type="nucleotide sequence ID" value="NZ_JXXE01000178.1"/>
</dbReference>
<evidence type="ECO:0000313" key="1">
    <source>
        <dbReference type="EMBL" id="KIZ44780.1"/>
    </source>
</evidence>
<dbReference type="OrthoDB" id="9843807at2"/>
<dbReference type="SUPFAM" id="SSF49503">
    <property type="entry name" value="Cupredoxins"/>
    <property type="match status" value="1"/>
</dbReference>
<dbReference type="Proteomes" id="UP000032515">
    <property type="component" value="Unassembled WGS sequence"/>
</dbReference>
<dbReference type="AlphaFoldDB" id="A0A0D7EW67"/>
<comment type="caution">
    <text evidence="1">The sequence shown here is derived from an EMBL/GenBank/DDBJ whole genome shotgun (WGS) entry which is preliminary data.</text>
</comment>
<accession>A0A0D7EW67</accession>
<dbReference type="PATRIC" id="fig|1076.23.peg.1192"/>
<protein>
    <submittedName>
        <fullName evidence="1">Uncharacterized protein</fullName>
    </submittedName>
</protein>